<dbReference type="OrthoDB" id="2804717at2759"/>
<accession>A0A409VS31</accession>
<gene>
    <name evidence="1" type="ORF">CVT26_003758</name>
</gene>
<dbReference type="InParanoid" id="A0A409VS31"/>
<proteinExistence type="predicted"/>
<name>A0A409VS31_9AGAR</name>
<evidence type="ECO:0008006" key="3">
    <source>
        <dbReference type="Google" id="ProtNLM"/>
    </source>
</evidence>
<organism evidence="1 2">
    <name type="scientific">Gymnopilus dilepis</name>
    <dbReference type="NCBI Taxonomy" id="231916"/>
    <lineage>
        <taxon>Eukaryota</taxon>
        <taxon>Fungi</taxon>
        <taxon>Dikarya</taxon>
        <taxon>Basidiomycota</taxon>
        <taxon>Agaricomycotina</taxon>
        <taxon>Agaricomycetes</taxon>
        <taxon>Agaricomycetidae</taxon>
        <taxon>Agaricales</taxon>
        <taxon>Agaricineae</taxon>
        <taxon>Hymenogastraceae</taxon>
        <taxon>Gymnopilus</taxon>
    </lineage>
</organism>
<keyword evidence="2" id="KW-1185">Reference proteome</keyword>
<dbReference type="AlphaFoldDB" id="A0A409VS31"/>
<dbReference type="Gene3D" id="1.20.1280.50">
    <property type="match status" value="1"/>
</dbReference>
<evidence type="ECO:0000313" key="1">
    <source>
        <dbReference type="EMBL" id="PPQ69049.1"/>
    </source>
</evidence>
<protein>
    <recommendedName>
        <fullName evidence="3">F-box domain-containing protein</fullName>
    </recommendedName>
</protein>
<reference evidence="1 2" key="1">
    <citation type="journal article" date="2018" name="Evol. Lett.">
        <title>Horizontal gene cluster transfer increased hallucinogenic mushroom diversity.</title>
        <authorList>
            <person name="Reynolds H.T."/>
            <person name="Vijayakumar V."/>
            <person name="Gluck-Thaler E."/>
            <person name="Korotkin H.B."/>
            <person name="Matheny P.B."/>
            <person name="Slot J.C."/>
        </authorList>
    </citation>
    <scope>NUCLEOTIDE SEQUENCE [LARGE SCALE GENOMIC DNA]</scope>
    <source>
        <strain evidence="1 2">SRW20</strain>
    </source>
</reference>
<dbReference type="EMBL" id="NHYE01005582">
    <property type="protein sequence ID" value="PPQ69049.1"/>
    <property type="molecule type" value="Genomic_DNA"/>
</dbReference>
<comment type="caution">
    <text evidence="1">The sequence shown here is derived from an EMBL/GenBank/DDBJ whole genome shotgun (WGS) entry which is preliminary data.</text>
</comment>
<sequence length="541" mass="61124">MDSAIISPRQCFIGRLSDDVLWAIFSLNADMDVRSLSHRRLTRNLPFTSSLDTTINSSQVCQSWRRTILRSPSIWGRVLRVDRVNQLGKIWGEEIIRRAANAALCAYGDIWGARANDVAFLETLFRGHWERIQRVDLAFGDVAFYYHLESELWKVLSRPAPRLESFSLTVMGAHTRGPPLPENGLFAGDAPSLKEVSTVNTLFAMNTPQKSICDLKGLLHLRLDSSEHEVVDILDAIKELPHLEELVLGSMACSDPSLLPDREDSICLPHLTKLYFTDSLRAAIPVALAILPSYRCALLWHSISEPSISDQKSINAICRILTRYYGSYFAATSTSANAISLVINHEDFRFSCTTMDDLPSSYRPLNIAELSSPSDFSLDFSCHFPQGAISSFLSHLSEADSSKITYLSFEVSFYSVLNKNRLGLSAFLKSLTSVETLEAWGKSLTILQNLKDPILPSLRTWRLPHILTTVDAVCAFLDSRRRLNHPISVLKILFERPMGDWRRLEEFVDLRVVWKVDSVEKMYICGNGNANKLWFWYVIVV</sequence>
<dbReference type="Proteomes" id="UP000284706">
    <property type="component" value="Unassembled WGS sequence"/>
</dbReference>
<evidence type="ECO:0000313" key="2">
    <source>
        <dbReference type="Proteomes" id="UP000284706"/>
    </source>
</evidence>